<dbReference type="CDD" id="cd01335">
    <property type="entry name" value="Radical_SAM"/>
    <property type="match status" value="1"/>
</dbReference>
<dbReference type="InterPro" id="IPR007197">
    <property type="entry name" value="rSAM"/>
</dbReference>
<dbReference type="PROSITE" id="PS51918">
    <property type="entry name" value="RADICAL_SAM"/>
    <property type="match status" value="1"/>
</dbReference>
<dbReference type="Gene3D" id="3.20.20.70">
    <property type="entry name" value="Aldolase class I"/>
    <property type="match status" value="1"/>
</dbReference>
<dbReference type="InterPro" id="IPR058240">
    <property type="entry name" value="rSAM_sf"/>
</dbReference>
<sequence>MYKYIFGPVPSRRLGVSLGVDLVMPKTCNLDCIYCECGSTTKFYNMRDSYIDIDRLIREVKDILKNLTPDYITFSGSGEPTLNKDLGIIIKKIRKIYSGKIAVITNSTLLNNLDVREALEEADLIIPSLDAISEDVFKRINRPIEGLSAKNILDGMTRFLSATKKEVYLEIFIVEGINDGVEELEKFVEYLKDKKITTIQLNTLARPGAIREIKPASMKRLSEIKDFFISRGLDSVEIIKKYTSREELPKYSEKLEKLILNMLTKRKYSIHEMVELLQRNEVELFKYLNILQKEGKVKVVIENDQIYIKS</sequence>
<dbReference type="SFLD" id="SFLDG01083">
    <property type="entry name" value="Uncharacterised_Radical_SAM_Su"/>
    <property type="match status" value="1"/>
</dbReference>
<organism evidence="8 9">
    <name type="scientific">Psychrilyobacter piezotolerans</name>
    <dbReference type="NCBI Taxonomy" id="2293438"/>
    <lineage>
        <taxon>Bacteria</taxon>
        <taxon>Fusobacteriati</taxon>
        <taxon>Fusobacteriota</taxon>
        <taxon>Fusobacteriia</taxon>
        <taxon>Fusobacteriales</taxon>
        <taxon>Fusobacteriaceae</taxon>
        <taxon>Psychrilyobacter</taxon>
    </lineage>
</organism>
<keyword evidence="5" id="KW-0408">Iron</keyword>
<name>A0ABX9KD06_9FUSO</name>
<dbReference type="InterPro" id="IPR013785">
    <property type="entry name" value="Aldolase_TIM"/>
</dbReference>
<evidence type="ECO:0000313" key="8">
    <source>
        <dbReference type="EMBL" id="REI39356.1"/>
    </source>
</evidence>
<evidence type="ECO:0000259" key="7">
    <source>
        <dbReference type="PROSITE" id="PS51918"/>
    </source>
</evidence>
<evidence type="ECO:0000256" key="4">
    <source>
        <dbReference type="ARBA" id="ARBA00022723"/>
    </source>
</evidence>
<dbReference type="PANTHER" id="PTHR43787:SF11">
    <property type="entry name" value="UPF0026 PROTEIN SLR1464"/>
    <property type="match status" value="1"/>
</dbReference>
<reference evidence="8 9" key="1">
    <citation type="submission" date="2018-08" db="EMBL/GenBank/DDBJ databases">
        <title>Draft genome sequence of Psychrilyobacter sp. strain SD5 isolated from Black Sea water.</title>
        <authorList>
            <person name="Yadav S."/>
            <person name="Villanueva L."/>
            <person name="Damste J.S.S."/>
        </authorList>
    </citation>
    <scope>NUCLEOTIDE SEQUENCE [LARGE SCALE GENOMIC DNA]</scope>
    <source>
        <strain evidence="8 9">SD5</strain>
    </source>
</reference>
<keyword evidence="6" id="KW-0411">Iron-sulfur</keyword>
<dbReference type="Pfam" id="PF04055">
    <property type="entry name" value="Radical_SAM"/>
    <property type="match status" value="1"/>
</dbReference>
<evidence type="ECO:0000313" key="9">
    <source>
        <dbReference type="Proteomes" id="UP000263486"/>
    </source>
</evidence>
<comment type="cofactor">
    <cofactor evidence="1">
        <name>[4Fe-4S] cluster</name>
        <dbReference type="ChEBI" id="CHEBI:49883"/>
    </cofactor>
</comment>
<dbReference type="Proteomes" id="UP000263486">
    <property type="component" value="Unassembled WGS sequence"/>
</dbReference>
<dbReference type="PANTHER" id="PTHR43787">
    <property type="entry name" value="FEMO COFACTOR BIOSYNTHESIS PROTEIN NIFB-RELATED"/>
    <property type="match status" value="1"/>
</dbReference>
<gene>
    <name evidence="8" type="ORF">DYH56_15140</name>
</gene>
<evidence type="ECO:0000256" key="2">
    <source>
        <dbReference type="ARBA" id="ARBA00022485"/>
    </source>
</evidence>
<dbReference type="EMBL" id="QUAJ01000049">
    <property type="protein sequence ID" value="REI39356.1"/>
    <property type="molecule type" value="Genomic_DNA"/>
</dbReference>
<keyword evidence="2" id="KW-0004">4Fe-4S</keyword>
<dbReference type="InterPro" id="IPR040084">
    <property type="entry name" value="GTPase_Obg"/>
</dbReference>
<comment type="caution">
    <text evidence="8">The sequence shown here is derived from an EMBL/GenBank/DDBJ whole genome shotgun (WGS) entry which is preliminary data.</text>
</comment>
<evidence type="ECO:0000256" key="1">
    <source>
        <dbReference type="ARBA" id="ARBA00001966"/>
    </source>
</evidence>
<protein>
    <submittedName>
        <fullName evidence="8">Radical SAM protein</fullName>
    </submittedName>
</protein>
<keyword evidence="3" id="KW-0949">S-adenosyl-L-methionine</keyword>
<evidence type="ECO:0000256" key="5">
    <source>
        <dbReference type="ARBA" id="ARBA00023004"/>
    </source>
</evidence>
<dbReference type="SFLD" id="SFLDS00029">
    <property type="entry name" value="Radical_SAM"/>
    <property type="match status" value="1"/>
</dbReference>
<dbReference type="SUPFAM" id="SSF102114">
    <property type="entry name" value="Radical SAM enzymes"/>
    <property type="match status" value="1"/>
</dbReference>
<keyword evidence="4" id="KW-0479">Metal-binding</keyword>
<evidence type="ECO:0000256" key="3">
    <source>
        <dbReference type="ARBA" id="ARBA00022691"/>
    </source>
</evidence>
<feature type="domain" description="Radical SAM core" evidence="7">
    <location>
        <begin position="8"/>
        <end position="245"/>
    </location>
</feature>
<keyword evidence="9" id="KW-1185">Reference proteome</keyword>
<proteinExistence type="predicted"/>
<evidence type="ECO:0000256" key="6">
    <source>
        <dbReference type="ARBA" id="ARBA00023014"/>
    </source>
</evidence>
<dbReference type="SFLD" id="SFLDG01067">
    <property type="entry name" value="SPASM/twitch_domain_containing"/>
    <property type="match status" value="1"/>
</dbReference>
<dbReference type="RefSeq" id="WP_114643703.1">
    <property type="nucleotide sequence ID" value="NZ_JAACIO010000047.1"/>
</dbReference>
<accession>A0ABX9KD06</accession>